<evidence type="ECO:0000259" key="4">
    <source>
        <dbReference type="PROSITE" id="PS01124"/>
    </source>
</evidence>
<evidence type="ECO:0000313" key="5">
    <source>
        <dbReference type="EMBL" id="BCK00926.1"/>
    </source>
</evidence>
<proteinExistence type="predicted"/>
<dbReference type="Gene3D" id="1.10.10.60">
    <property type="entry name" value="Homeodomain-like"/>
    <property type="match status" value="2"/>
</dbReference>
<dbReference type="InterPro" id="IPR009057">
    <property type="entry name" value="Homeodomain-like_sf"/>
</dbReference>
<dbReference type="SUPFAM" id="SSF46689">
    <property type="entry name" value="Homeodomain-like"/>
    <property type="match status" value="1"/>
</dbReference>
<dbReference type="PROSITE" id="PS01124">
    <property type="entry name" value="HTH_ARAC_FAMILY_2"/>
    <property type="match status" value="1"/>
</dbReference>
<sequence length="480" mass="54346">MDYFLTVSAVIVFVESRVGTEIRYEELEEATGFSLSHLRALFANITGKSLSRYIVSRRVANAAFDIVHSHMSILDIAERYQFSNPDTFTRAFNRVTGYTPSDFRKRRVEVGRMKLCAGVYGVSERIENKNMNSEQLKTTDNSVVLYGVPKVGYGVYQGCTPYPICLKACANYLGEDIDYDYAMVVCGAAFRLVWDVTCWNAGNVDVCFTFEEWEKVYRLGIEGLGYRYEAIHRENNTRKEDFISFIKERIDKGIPCIARGIIGPPETCIITGYRDGGNTLLGWNFFQDNPEFAGNVQFDESGYFISKDWWENTDTLSVMCMGERTGDKKTAEDIVKTAVEVLTGRQEGNYSKGLLAYDAWKKAIMDEEQFSDNAILPIMAERMMCHGDAMDCLIDGRWRGAEFFGKLSKEQPGGIYAEVADKFKQVAENIGKMAEVLGGFDRTQVQMTNLYKPENRKKIGELIDNCKSADEEALSLLMKL</sequence>
<evidence type="ECO:0000313" key="6">
    <source>
        <dbReference type="Proteomes" id="UP000515703"/>
    </source>
</evidence>
<dbReference type="RefSeq" id="WP_225903716.1">
    <property type="nucleotide sequence ID" value="NZ_AP023368.1"/>
</dbReference>
<keyword evidence="3" id="KW-0804">Transcription</keyword>
<dbReference type="AlphaFoldDB" id="A0A7I8DUV4"/>
<dbReference type="PANTHER" id="PTHR47504:SF5">
    <property type="entry name" value="RIGHT ORIGIN-BINDING PROTEIN"/>
    <property type="match status" value="1"/>
</dbReference>
<organism evidence="5 6">
    <name type="scientific">Anaerocolumna chitinilytica</name>
    <dbReference type="NCBI Taxonomy" id="1727145"/>
    <lineage>
        <taxon>Bacteria</taxon>
        <taxon>Bacillati</taxon>
        <taxon>Bacillota</taxon>
        <taxon>Clostridia</taxon>
        <taxon>Lachnospirales</taxon>
        <taxon>Lachnospiraceae</taxon>
        <taxon>Anaerocolumna</taxon>
    </lineage>
</organism>
<dbReference type="InterPro" id="IPR050959">
    <property type="entry name" value="MarA-like"/>
</dbReference>
<reference evidence="5 6" key="1">
    <citation type="submission" date="2020-08" db="EMBL/GenBank/DDBJ databases">
        <title>Draft genome sequencing of an Anaerocolumna strain isolated from anoxic soil subjected to BSD treatment.</title>
        <authorList>
            <person name="Uek A."/>
            <person name="Tonouchi A."/>
        </authorList>
    </citation>
    <scope>NUCLEOTIDE SEQUENCE [LARGE SCALE GENOMIC DNA]</scope>
    <source>
        <strain evidence="5 6">CTTW</strain>
    </source>
</reference>
<keyword evidence="6" id="KW-1185">Reference proteome</keyword>
<protein>
    <recommendedName>
        <fullName evidence="4">HTH araC/xylS-type domain-containing protein</fullName>
    </recommendedName>
</protein>
<dbReference type="PROSITE" id="PS00041">
    <property type="entry name" value="HTH_ARAC_FAMILY_1"/>
    <property type="match status" value="1"/>
</dbReference>
<reference evidence="5 6" key="2">
    <citation type="submission" date="2020-08" db="EMBL/GenBank/DDBJ databases">
        <authorList>
            <person name="Ueki A."/>
            <person name="Tonouchi A."/>
        </authorList>
    </citation>
    <scope>NUCLEOTIDE SEQUENCE [LARGE SCALE GENOMIC DNA]</scope>
    <source>
        <strain evidence="5 6">CTTW</strain>
    </source>
</reference>
<gene>
    <name evidence="5" type="ORF">bsdcttw_39660</name>
</gene>
<dbReference type="InterPro" id="IPR018062">
    <property type="entry name" value="HTH_AraC-typ_CS"/>
</dbReference>
<dbReference type="GO" id="GO:0043565">
    <property type="term" value="F:sequence-specific DNA binding"/>
    <property type="evidence" value="ECO:0007669"/>
    <property type="project" value="InterPro"/>
</dbReference>
<dbReference type="GO" id="GO:0003700">
    <property type="term" value="F:DNA-binding transcription factor activity"/>
    <property type="evidence" value="ECO:0007669"/>
    <property type="project" value="InterPro"/>
</dbReference>
<dbReference type="PANTHER" id="PTHR47504">
    <property type="entry name" value="RIGHT ORIGIN-BINDING PROTEIN"/>
    <property type="match status" value="1"/>
</dbReference>
<evidence type="ECO:0000256" key="2">
    <source>
        <dbReference type="ARBA" id="ARBA00023125"/>
    </source>
</evidence>
<dbReference type="EMBL" id="AP023368">
    <property type="protein sequence ID" value="BCK00926.1"/>
    <property type="molecule type" value="Genomic_DNA"/>
</dbReference>
<dbReference type="InterPro" id="IPR018060">
    <property type="entry name" value="HTH_AraC"/>
</dbReference>
<dbReference type="KEGG" id="acht:bsdcttw_39660"/>
<accession>A0A7I8DUV4</accession>
<dbReference type="Pfam" id="PF12833">
    <property type="entry name" value="HTH_18"/>
    <property type="match status" value="1"/>
</dbReference>
<keyword evidence="1" id="KW-0805">Transcription regulation</keyword>
<dbReference type="Proteomes" id="UP000515703">
    <property type="component" value="Chromosome"/>
</dbReference>
<evidence type="ECO:0000256" key="1">
    <source>
        <dbReference type="ARBA" id="ARBA00023015"/>
    </source>
</evidence>
<evidence type="ECO:0000256" key="3">
    <source>
        <dbReference type="ARBA" id="ARBA00023163"/>
    </source>
</evidence>
<dbReference type="SMART" id="SM00342">
    <property type="entry name" value="HTH_ARAC"/>
    <property type="match status" value="1"/>
</dbReference>
<feature type="domain" description="HTH araC/xylS-type" evidence="4">
    <location>
        <begin position="8"/>
        <end position="106"/>
    </location>
</feature>
<keyword evidence="2" id="KW-0238">DNA-binding</keyword>
<name>A0A7I8DUV4_9FIRM</name>